<evidence type="ECO:0000259" key="3">
    <source>
        <dbReference type="PROSITE" id="PS51186"/>
    </source>
</evidence>
<feature type="domain" description="N-acetyltransferase" evidence="3">
    <location>
        <begin position="13"/>
        <end position="175"/>
    </location>
</feature>
<dbReference type="InterPro" id="IPR016181">
    <property type="entry name" value="Acyl_CoA_acyltransferase"/>
</dbReference>
<dbReference type="PANTHER" id="PTHR43877:SF2">
    <property type="entry name" value="AMINOALKYLPHOSPHONATE N-ACETYLTRANSFERASE-RELATED"/>
    <property type="match status" value="1"/>
</dbReference>
<evidence type="ECO:0000313" key="5">
    <source>
        <dbReference type="Proteomes" id="UP000318741"/>
    </source>
</evidence>
<evidence type="ECO:0000256" key="1">
    <source>
        <dbReference type="ARBA" id="ARBA00022679"/>
    </source>
</evidence>
<protein>
    <submittedName>
        <fullName evidence="4">Acetyltransferase (GNAT) family protein</fullName>
    </submittedName>
</protein>
<dbReference type="EMBL" id="CP036265">
    <property type="protein sequence ID" value="QDT15531.1"/>
    <property type="molecule type" value="Genomic_DNA"/>
</dbReference>
<dbReference type="Pfam" id="PF00583">
    <property type="entry name" value="Acetyltransf_1"/>
    <property type="match status" value="1"/>
</dbReference>
<proteinExistence type="predicted"/>
<dbReference type="Proteomes" id="UP000318741">
    <property type="component" value="Chromosome"/>
</dbReference>
<keyword evidence="2" id="KW-0012">Acyltransferase</keyword>
<dbReference type="CDD" id="cd04301">
    <property type="entry name" value="NAT_SF"/>
    <property type="match status" value="1"/>
</dbReference>
<dbReference type="InterPro" id="IPR000182">
    <property type="entry name" value="GNAT_dom"/>
</dbReference>
<dbReference type="InterPro" id="IPR050832">
    <property type="entry name" value="Bact_Acetyltransf"/>
</dbReference>
<reference evidence="4 5" key="1">
    <citation type="submission" date="2019-02" db="EMBL/GenBank/DDBJ databases">
        <title>Deep-cultivation of Planctomycetes and their phenomic and genomic characterization uncovers novel biology.</title>
        <authorList>
            <person name="Wiegand S."/>
            <person name="Jogler M."/>
            <person name="Boedeker C."/>
            <person name="Pinto D."/>
            <person name="Vollmers J."/>
            <person name="Rivas-Marin E."/>
            <person name="Kohn T."/>
            <person name="Peeters S.H."/>
            <person name="Heuer A."/>
            <person name="Rast P."/>
            <person name="Oberbeckmann S."/>
            <person name="Bunk B."/>
            <person name="Jeske O."/>
            <person name="Meyerdierks A."/>
            <person name="Storesund J.E."/>
            <person name="Kallscheuer N."/>
            <person name="Luecker S."/>
            <person name="Lage O.M."/>
            <person name="Pohl T."/>
            <person name="Merkel B.J."/>
            <person name="Hornburger P."/>
            <person name="Mueller R.-W."/>
            <person name="Bruemmer F."/>
            <person name="Labrenz M."/>
            <person name="Spormann A.M."/>
            <person name="Op den Camp H."/>
            <person name="Overmann J."/>
            <person name="Amann R."/>
            <person name="Jetten M.S.M."/>
            <person name="Mascher T."/>
            <person name="Medema M.H."/>
            <person name="Devos D.P."/>
            <person name="Kaster A.-K."/>
            <person name="Ovreas L."/>
            <person name="Rohde M."/>
            <person name="Galperin M.Y."/>
            <person name="Jogler C."/>
        </authorList>
    </citation>
    <scope>NUCLEOTIDE SEQUENCE [LARGE SCALE GENOMIC DNA]</scope>
    <source>
        <strain evidence="4 5">CA12</strain>
    </source>
</reference>
<name>A0A517P827_9PLAN</name>
<dbReference type="PROSITE" id="PS51186">
    <property type="entry name" value="GNAT"/>
    <property type="match status" value="1"/>
</dbReference>
<dbReference type="OrthoDB" id="9805924at2"/>
<dbReference type="SUPFAM" id="SSF55729">
    <property type="entry name" value="Acyl-CoA N-acyltransferases (Nat)"/>
    <property type="match status" value="1"/>
</dbReference>
<evidence type="ECO:0000256" key="2">
    <source>
        <dbReference type="ARBA" id="ARBA00023315"/>
    </source>
</evidence>
<dbReference type="RefSeq" id="WP_145358422.1">
    <property type="nucleotide sequence ID" value="NZ_CP036265.1"/>
</dbReference>
<accession>A0A517P827</accession>
<organism evidence="4 5">
    <name type="scientific">Alienimonas californiensis</name>
    <dbReference type="NCBI Taxonomy" id="2527989"/>
    <lineage>
        <taxon>Bacteria</taxon>
        <taxon>Pseudomonadati</taxon>
        <taxon>Planctomycetota</taxon>
        <taxon>Planctomycetia</taxon>
        <taxon>Planctomycetales</taxon>
        <taxon>Planctomycetaceae</taxon>
        <taxon>Alienimonas</taxon>
    </lineage>
</organism>
<keyword evidence="5" id="KW-1185">Reference proteome</keyword>
<sequence length="175" mass="18435">MTDRSPESAAPAFVVAPAGPDDAEAIAEFNVRLAEETESKRLDPATVRAGVAAALADPAKALYFVARPAAGTAGGPASGEPPIGCLMVTWEWSDWRNGAIWWIQSVYVHPDHRGRGAFRRLLDHAAGAAVDAGAVGLRLYAERENHAAHAVYARCGFVEPGYVVFERAPAGATGL</sequence>
<evidence type="ECO:0000313" key="4">
    <source>
        <dbReference type="EMBL" id="QDT15531.1"/>
    </source>
</evidence>
<dbReference type="PANTHER" id="PTHR43877">
    <property type="entry name" value="AMINOALKYLPHOSPHONATE N-ACETYLTRANSFERASE-RELATED-RELATED"/>
    <property type="match status" value="1"/>
</dbReference>
<dbReference type="GO" id="GO:0016747">
    <property type="term" value="F:acyltransferase activity, transferring groups other than amino-acyl groups"/>
    <property type="evidence" value="ECO:0007669"/>
    <property type="project" value="InterPro"/>
</dbReference>
<keyword evidence="1 4" id="KW-0808">Transferase</keyword>
<dbReference type="Gene3D" id="3.40.630.30">
    <property type="match status" value="1"/>
</dbReference>
<dbReference type="KEGG" id="acaf:CA12_16160"/>
<gene>
    <name evidence="4" type="ORF">CA12_16160</name>
</gene>
<dbReference type="AlphaFoldDB" id="A0A517P827"/>